<name>A0A158CCB3_9BURK</name>
<dbReference type="EMBL" id="FCOE02000019">
    <property type="protein sequence ID" value="SAK79932.1"/>
    <property type="molecule type" value="Genomic_DNA"/>
</dbReference>
<dbReference type="RefSeq" id="WP_061177351.1">
    <property type="nucleotide sequence ID" value="NZ_FCOE02000019.1"/>
</dbReference>
<evidence type="ECO:0008006" key="3">
    <source>
        <dbReference type="Google" id="ProtNLM"/>
    </source>
</evidence>
<dbReference type="AlphaFoldDB" id="A0A158CCB3"/>
<dbReference type="Pfam" id="PF12086">
    <property type="entry name" value="DUF3563"/>
    <property type="match status" value="1"/>
</dbReference>
<accession>A0A158CCB3</accession>
<comment type="caution">
    <text evidence="1">The sequence shown here is derived from an EMBL/GenBank/DDBJ whole genome shotgun (WGS) entry which is preliminary data.</text>
</comment>
<evidence type="ECO:0000313" key="1">
    <source>
        <dbReference type="EMBL" id="SAK79932.1"/>
    </source>
</evidence>
<gene>
    <name evidence="1" type="ORF">AWB80_04978</name>
</gene>
<keyword evidence="2" id="KW-1185">Reference proteome</keyword>
<dbReference type="OrthoDB" id="9108439at2"/>
<reference evidence="1" key="1">
    <citation type="submission" date="2016-01" db="EMBL/GenBank/DDBJ databases">
        <authorList>
            <person name="Peeters C."/>
        </authorList>
    </citation>
    <scope>NUCLEOTIDE SEQUENCE [LARGE SCALE GENOMIC DNA]</scope>
    <source>
        <strain evidence="1">LMG 29323</strain>
    </source>
</reference>
<evidence type="ECO:0000313" key="2">
    <source>
        <dbReference type="Proteomes" id="UP000054911"/>
    </source>
</evidence>
<dbReference type="InterPro" id="IPR021946">
    <property type="entry name" value="DUF3563"/>
</dbReference>
<organism evidence="1 2">
    <name type="scientific">Caballeronia pedi</name>
    <dbReference type="NCBI Taxonomy" id="1777141"/>
    <lineage>
        <taxon>Bacteria</taxon>
        <taxon>Pseudomonadati</taxon>
        <taxon>Pseudomonadota</taxon>
        <taxon>Betaproteobacteria</taxon>
        <taxon>Burkholderiales</taxon>
        <taxon>Burkholderiaceae</taxon>
        <taxon>Caballeronia</taxon>
    </lineage>
</organism>
<proteinExistence type="predicted"/>
<dbReference type="STRING" id="1777141.AWB80_04978"/>
<protein>
    <recommendedName>
        <fullName evidence="3">DUF3563 domain-containing protein</fullName>
    </recommendedName>
</protein>
<dbReference type="Proteomes" id="UP000054911">
    <property type="component" value="Unassembled WGS sequence"/>
</dbReference>
<sequence>MFAILSHLLGKLVSRGDLPSSRAYLASSSDMADLERRMRQVDNDDRAYSMAFAVR</sequence>